<accession>Q4TI39</accession>
<gene>
    <name evidence="9" type="ORF">GSTENG00000146001</name>
</gene>
<dbReference type="OrthoDB" id="5876240at2759"/>
<feature type="compositionally biased region" description="Low complexity" evidence="7">
    <location>
        <begin position="18"/>
        <end position="28"/>
    </location>
</feature>
<sequence length="233" mass="26480">AHHTPEDSESEQLSSAASPQQPGPLLSPQGKLVIMVEDFYYGSTPQTPPSPQSAAPKPAGPYSCIHCRKTLSCNIRLMGHMQEHVSNMSLPGQRPMCPHCFRFYPSPFQLRCHIEAVHQPADNQQVCTCRICELTFADEPEFLQHMKNTHRPGEMPYVCQASPSVTVAPVRSFQRSNARVCVLQVCDFRSSFYSELWSHFEQFHANMDCFLCRYCLRVLQGSTCYQQHFSIHQ</sequence>
<protein>
    <submittedName>
        <fullName evidence="9">(spotted green pufferfish) hypothetical protein</fullName>
    </submittedName>
</protein>
<dbReference type="PANTHER" id="PTHR24388">
    <property type="entry name" value="ZINC FINGER PROTEIN"/>
    <property type="match status" value="1"/>
</dbReference>
<feature type="domain" description="C2H2-type" evidence="8">
    <location>
        <begin position="62"/>
        <end position="89"/>
    </location>
</feature>
<dbReference type="AlphaFoldDB" id="Q4TI39"/>
<dbReference type="PROSITE" id="PS50157">
    <property type="entry name" value="ZINC_FINGER_C2H2_2"/>
    <property type="match status" value="1"/>
</dbReference>
<organism evidence="9">
    <name type="scientific">Tetraodon nigroviridis</name>
    <name type="common">Spotted green pufferfish</name>
    <name type="synonym">Chelonodon nigroviridis</name>
    <dbReference type="NCBI Taxonomy" id="99883"/>
    <lineage>
        <taxon>Eukaryota</taxon>
        <taxon>Metazoa</taxon>
        <taxon>Chordata</taxon>
        <taxon>Craniata</taxon>
        <taxon>Vertebrata</taxon>
        <taxon>Euteleostomi</taxon>
        <taxon>Actinopterygii</taxon>
        <taxon>Neopterygii</taxon>
        <taxon>Teleostei</taxon>
        <taxon>Neoteleostei</taxon>
        <taxon>Acanthomorphata</taxon>
        <taxon>Eupercaria</taxon>
        <taxon>Tetraodontiformes</taxon>
        <taxon>Tetradontoidea</taxon>
        <taxon>Tetraodontidae</taxon>
        <taxon>Tetraodon</taxon>
    </lineage>
</organism>
<evidence type="ECO:0000256" key="2">
    <source>
        <dbReference type="ARBA" id="ARBA00022737"/>
    </source>
</evidence>
<keyword evidence="3 6" id="KW-0863">Zinc-finger</keyword>
<reference evidence="9" key="2">
    <citation type="submission" date="2004-02" db="EMBL/GenBank/DDBJ databases">
        <authorList>
            <consortium name="Genoscope"/>
            <consortium name="Whitehead Institute Centre for Genome Research"/>
        </authorList>
    </citation>
    <scope>NUCLEOTIDE SEQUENCE</scope>
</reference>
<feature type="non-terminal residue" evidence="9">
    <location>
        <position position="233"/>
    </location>
</feature>
<dbReference type="GO" id="GO:0000978">
    <property type="term" value="F:RNA polymerase II cis-regulatory region sequence-specific DNA binding"/>
    <property type="evidence" value="ECO:0007669"/>
    <property type="project" value="TreeGrafter"/>
</dbReference>
<proteinExistence type="predicted"/>
<dbReference type="InterPro" id="IPR050527">
    <property type="entry name" value="Snail/Krueppel_Znf"/>
</dbReference>
<evidence type="ECO:0000256" key="4">
    <source>
        <dbReference type="ARBA" id="ARBA00022833"/>
    </source>
</evidence>
<dbReference type="GO" id="GO:0008270">
    <property type="term" value="F:zinc ion binding"/>
    <property type="evidence" value="ECO:0007669"/>
    <property type="project" value="UniProtKB-KW"/>
</dbReference>
<reference evidence="9" key="1">
    <citation type="journal article" date="2004" name="Nature">
        <title>Genome duplication in the teleost fish Tetraodon nigroviridis reveals the early vertebrate proto-karyotype.</title>
        <authorList>
            <person name="Jaillon O."/>
            <person name="Aury J.-M."/>
            <person name="Brunet F."/>
            <person name="Petit J.-L."/>
            <person name="Stange-Thomann N."/>
            <person name="Mauceli E."/>
            <person name="Bouneau L."/>
            <person name="Fischer C."/>
            <person name="Ozouf-Costaz C."/>
            <person name="Bernot A."/>
            <person name="Nicaud S."/>
            <person name="Jaffe D."/>
            <person name="Fisher S."/>
            <person name="Lutfalla G."/>
            <person name="Dossat C."/>
            <person name="Segurens B."/>
            <person name="Dasilva C."/>
            <person name="Salanoubat M."/>
            <person name="Levy M."/>
            <person name="Boudet N."/>
            <person name="Castellano S."/>
            <person name="Anthouard V."/>
            <person name="Jubin C."/>
            <person name="Castelli V."/>
            <person name="Katinka M."/>
            <person name="Vacherie B."/>
            <person name="Biemont C."/>
            <person name="Skalli Z."/>
            <person name="Cattolico L."/>
            <person name="Poulain J."/>
            <person name="De Berardinis V."/>
            <person name="Cruaud C."/>
            <person name="Duprat S."/>
            <person name="Brottier P."/>
            <person name="Coutanceau J.-P."/>
            <person name="Gouzy J."/>
            <person name="Parra G."/>
            <person name="Lardier G."/>
            <person name="Chapple C."/>
            <person name="McKernan K.J."/>
            <person name="McEwan P."/>
            <person name="Bosak S."/>
            <person name="Kellis M."/>
            <person name="Volff J.-N."/>
            <person name="Guigo R."/>
            <person name="Zody M.C."/>
            <person name="Mesirov J."/>
            <person name="Lindblad-Toh K."/>
            <person name="Birren B."/>
            <person name="Nusbaum C."/>
            <person name="Kahn D."/>
            <person name="Robinson-Rechavi M."/>
            <person name="Laudet V."/>
            <person name="Schachter V."/>
            <person name="Quetier F."/>
            <person name="Saurin W."/>
            <person name="Scarpelli C."/>
            <person name="Wincker P."/>
            <person name="Lander E.S."/>
            <person name="Weissenbach J."/>
            <person name="Roest Crollius H."/>
        </authorList>
    </citation>
    <scope>NUCLEOTIDE SEQUENCE [LARGE SCALE GENOMIC DNA]</scope>
</reference>
<dbReference type="PANTHER" id="PTHR24388:SF45">
    <property type="entry name" value="POGO TRANSPOSABLE ELEMENT DERIVED WITH ZNF DOMAIN"/>
    <property type="match status" value="1"/>
</dbReference>
<dbReference type="PROSITE" id="PS00028">
    <property type="entry name" value="ZINC_FINGER_C2H2_1"/>
    <property type="match status" value="3"/>
</dbReference>
<evidence type="ECO:0000256" key="6">
    <source>
        <dbReference type="PROSITE-ProRule" id="PRU00042"/>
    </source>
</evidence>
<dbReference type="InterPro" id="IPR013087">
    <property type="entry name" value="Znf_C2H2_type"/>
</dbReference>
<name>Q4TI39_TETNG</name>
<dbReference type="GO" id="GO:0000981">
    <property type="term" value="F:DNA-binding transcription factor activity, RNA polymerase II-specific"/>
    <property type="evidence" value="ECO:0007669"/>
    <property type="project" value="TreeGrafter"/>
</dbReference>
<feature type="region of interest" description="Disordered" evidence="7">
    <location>
        <begin position="1"/>
        <end position="28"/>
    </location>
</feature>
<dbReference type="SMART" id="SM00355">
    <property type="entry name" value="ZnF_C2H2"/>
    <property type="match status" value="5"/>
</dbReference>
<keyword evidence="5" id="KW-0539">Nucleus</keyword>
<keyword evidence="1" id="KW-0479">Metal-binding</keyword>
<evidence type="ECO:0000259" key="8">
    <source>
        <dbReference type="PROSITE" id="PS50157"/>
    </source>
</evidence>
<evidence type="ECO:0000256" key="5">
    <source>
        <dbReference type="ARBA" id="ARBA00023242"/>
    </source>
</evidence>
<dbReference type="EMBL" id="CAAE01002428">
    <property type="protein sequence ID" value="CAF87443.1"/>
    <property type="molecule type" value="Genomic_DNA"/>
</dbReference>
<evidence type="ECO:0000256" key="7">
    <source>
        <dbReference type="SAM" id="MobiDB-lite"/>
    </source>
</evidence>
<dbReference type="KEGG" id="tng:GSTEN00000146G001"/>
<comment type="caution">
    <text evidence="9">The sequence shown here is derived from an EMBL/GenBank/DDBJ whole genome shotgun (WGS) entry which is preliminary data.</text>
</comment>
<evidence type="ECO:0000313" key="9">
    <source>
        <dbReference type="EMBL" id="CAF87443.1"/>
    </source>
</evidence>
<evidence type="ECO:0000256" key="3">
    <source>
        <dbReference type="ARBA" id="ARBA00022771"/>
    </source>
</evidence>
<keyword evidence="2" id="KW-0677">Repeat</keyword>
<dbReference type="Gene3D" id="3.30.160.60">
    <property type="entry name" value="Classic Zinc Finger"/>
    <property type="match status" value="1"/>
</dbReference>
<evidence type="ECO:0000256" key="1">
    <source>
        <dbReference type="ARBA" id="ARBA00022723"/>
    </source>
</evidence>
<keyword evidence="4" id="KW-0862">Zinc</keyword>
<feature type="non-terminal residue" evidence="9">
    <location>
        <position position="1"/>
    </location>
</feature>